<dbReference type="InterPro" id="IPR029063">
    <property type="entry name" value="SAM-dependent_MTases_sf"/>
</dbReference>
<evidence type="ECO:0000313" key="1">
    <source>
        <dbReference type="EMBL" id="MCW3171076.1"/>
    </source>
</evidence>
<dbReference type="SUPFAM" id="SSF53335">
    <property type="entry name" value="S-adenosyl-L-methionine-dependent methyltransferases"/>
    <property type="match status" value="1"/>
</dbReference>
<comment type="caution">
    <text evidence="1">The sequence shown here is derived from an EMBL/GenBank/DDBJ whole genome shotgun (WGS) entry which is preliminary data.</text>
</comment>
<dbReference type="Proteomes" id="UP001163714">
    <property type="component" value="Unassembled WGS sequence"/>
</dbReference>
<reference evidence="1" key="1">
    <citation type="submission" date="2022-10" db="EMBL/GenBank/DDBJ databases">
        <title>Shewanella flava sp. nov, isolated from the estuary of the Fenhe River into the Yellow River.</title>
        <authorList>
            <person name="Li Y."/>
        </authorList>
    </citation>
    <scope>NUCLEOTIDE SEQUENCE</scope>
    <source>
        <strain evidence="1">FYR11-62</strain>
    </source>
</reference>
<name>A0ABT3I4S9_9GAMM</name>
<protein>
    <submittedName>
        <fullName evidence="1">Class I SAM-dependent methyltransferase</fullName>
    </submittedName>
</protein>
<keyword evidence="1" id="KW-0808">Transferase</keyword>
<dbReference type="Gene3D" id="3.40.50.150">
    <property type="entry name" value="Vaccinia Virus protein VP39"/>
    <property type="match status" value="1"/>
</dbReference>
<dbReference type="EMBL" id="JAPDMX010000002">
    <property type="protein sequence ID" value="MCW3171076.1"/>
    <property type="molecule type" value="Genomic_DNA"/>
</dbReference>
<dbReference type="Pfam" id="PF01209">
    <property type="entry name" value="Ubie_methyltran"/>
    <property type="match status" value="1"/>
</dbReference>
<gene>
    <name evidence="1" type="ORF">OHT75_01095</name>
</gene>
<organism evidence="1 2">
    <name type="scientific">Shewanella subflava</name>
    <dbReference type="NCBI Taxonomy" id="2986476"/>
    <lineage>
        <taxon>Bacteria</taxon>
        <taxon>Pseudomonadati</taxon>
        <taxon>Pseudomonadota</taxon>
        <taxon>Gammaproteobacteria</taxon>
        <taxon>Alteromonadales</taxon>
        <taxon>Shewanellaceae</taxon>
        <taxon>Shewanella</taxon>
    </lineage>
</organism>
<proteinExistence type="predicted"/>
<sequence>MTQHWSDYWKQGYVTSFGSELQQNYQGELKVIWETFATKLPANFNLLDLCTGNASLPLLIQDCLSQHDTNGQIIAVDQAQVNLDPNRHTNSNIDIKLISGVNCEVLPFESETFDFCISQFGIEYSSILLTLSEIARVLKIKGQCLFVLHHIDSRILKANQKIYQFITQPYVQSLLGNMSKLIVAMGEVQTHDDVIKIKQNKECEALRHQINKDIKSLVQTDESTAKESELMMYVGQFFTQGMFWPVSRKNEFIDFIEQEISSSKQRLCELINAAVDNQKLNSILCEASKLNLVVLRSDMVVEGGEPIAYILSLQKDNTDKKP</sequence>
<keyword evidence="2" id="KW-1185">Reference proteome</keyword>
<dbReference type="RefSeq" id="WP_264724526.1">
    <property type="nucleotide sequence ID" value="NZ_JAPDMX010000002.1"/>
</dbReference>
<keyword evidence="1" id="KW-0489">Methyltransferase</keyword>
<dbReference type="GO" id="GO:0008168">
    <property type="term" value="F:methyltransferase activity"/>
    <property type="evidence" value="ECO:0007669"/>
    <property type="project" value="UniProtKB-KW"/>
</dbReference>
<evidence type="ECO:0000313" key="2">
    <source>
        <dbReference type="Proteomes" id="UP001163714"/>
    </source>
</evidence>
<accession>A0ABT3I4S9</accession>
<dbReference type="GO" id="GO:0032259">
    <property type="term" value="P:methylation"/>
    <property type="evidence" value="ECO:0007669"/>
    <property type="project" value="UniProtKB-KW"/>
</dbReference>